<evidence type="ECO:0000313" key="3">
    <source>
        <dbReference type="Proteomes" id="UP001174909"/>
    </source>
</evidence>
<evidence type="ECO:0000256" key="1">
    <source>
        <dbReference type="ARBA" id="ARBA00022737"/>
    </source>
</evidence>
<sequence>MGTQLGPRVSIYDTQGNRLARLGTQTYGDEPGRFYSPHGIAVDSKGDIYVAEVSYADYGSKMDPPQELRSMQKLIKQGS</sequence>
<evidence type="ECO:0000313" key="2">
    <source>
        <dbReference type="EMBL" id="CAI8015798.1"/>
    </source>
</evidence>
<comment type="caution">
    <text evidence="2">The sequence shown here is derived from an EMBL/GenBank/DDBJ whole genome shotgun (WGS) entry which is preliminary data.</text>
</comment>
<proteinExistence type="predicted"/>
<reference evidence="2" key="1">
    <citation type="submission" date="2023-03" db="EMBL/GenBank/DDBJ databases">
        <authorList>
            <person name="Steffen K."/>
            <person name="Cardenas P."/>
        </authorList>
    </citation>
    <scope>NUCLEOTIDE SEQUENCE</scope>
</reference>
<dbReference type="Pfam" id="PF01436">
    <property type="entry name" value="NHL"/>
    <property type="match status" value="1"/>
</dbReference>
<evidence type="ECO:0008006" key="4">
    <source>
        <dbReference type="Google" id="ProtNLM"/>
    </source>
</evidence>
<dbReference type="InterPro" id="IPR001258">
    <property type="entry name" value="NHL_repeat"/>
</dbReference>
<dbReference type="EMBL" id="CASHTH010001466">
    <property type="protein sequence ID" value="CAI8015798.1"/>
    <property type="molecule type" value="Genomic_DNA"/>
</dbReference>
<protein>
    <recommendedName>
        <fullName evidence="4">Peptidylamidoglycolate lyase</fullName>
    </recommendedName>
</protein>
<organism evidence="2 3">
    <name type="scientific">Geodia barretti</name>
    <name type="common">Barrett's horny sponge</name>
    <dbReference type="NCBI Taxonomy" id="519541"/>
    <lineage>
        <taxon>Eukaryota</taxon>
        <taxon>Metazoa</taxon>
        <taxon>Porifera</taxon>
        <taxon>Demospongiae</taxon>
        <taxon>Heteroscleromorpha</taxon>
        <taxon>Tetractinellida</taxon>
        <taxon>Astrophorina</taxon>
        <taxon>Geodiidae</taxon>
        <taxon>Geodia</taxon>
    </lineage>
</organism>
<keyword evidence="3" id="KW-1185">Reference proteome</keyword>
<dbReference type="SUPFAM" id="SSF63829">
    <property type="entry name" value="Calcium-dependent phosphotriesterase"/>
    <property type="match status" value="1"/>
</dbReference>
<dbReference type="Gene3D" id="2.120.10.30">
    <property type="entry name" value="TolB, C-terminal domain"/>
    <property type="match status" value="1"/>
</dbReference>
<accession>A0AA35RS40</accession>
<dbReference type="InterPro" id="IPR011042">
    <property type="entry name" value="6-blade_b-propeller_TolB-like"/>
</dbReference>
<gene>
    <name evidence="2" type="ORF">GBAR_LOCUS9760</name>
</gene>
<name>A0AA35RS40_GEOBA</name>
<dbReference type="AlphaFoldDB" id="A0AA35RS40"/>
<keyword evidence="1" id="KW-0677">Repeat</keyword>
<dbReference type="Proteomes" id="UP001174909">
    <property type="component" value="Unassembled WGS sequence"/>
</dbReference>